<evidence type="ECO:0000313" key="13">
    <source>
        <dbReference type="EMBL" id="KAG8457185.1"/>
    </source>
</evidence>
<evidence type="ECO:0000256" key="11">
    <source>
        <dbReference type="SAM" id="SignalP"/>
    </source>
</evidence>
<keyword evidence="14" id="KW-1185">Reference proteome</keyword>
<evidence type="ECO:0000256" key="5">
    <source>
        <dbReference type="ARBA" id="ARBA00022824"/>
    </source>
</evidence>
<proteinExistence type="predicted"/>
<organism evidence="13 14">
    <name type="scientific">Diacronema lutheri</name>
    <name type="common">Unicellular marine alga</name>
    <name type="synonym">Monochrysis lutheri</name>
    <dbReference type="NCBI Taxonomy" id="2081491"/>
    <lineage>
        <taxon>Eukaryota</taxon>
        <taxon>Haptista</taxon>
        <taxon>Haptophyta</taxon>
        <taxon>Pavlovophyceae</taxon>
        <taxon>Pavlovales</taxon>
        <taxon>Pavlovaceae</taxon>
        <taxon>Diacronema</taxon>
    </lineage>
</organism>
<name>A0A8J5X6K6_DIALT</name>
<keyword evidence="6" id="KW-0223">Dioxygenase</keyword>
<dbReference type="SMART" id="SM00028">
    <property type="entry name" value="TPR"/>
    <property type="match status" value="4"/>
</dbReference>
<dbReference type="InterPro" id="IPR005123">
    <property type="entry name" value="Oxoglu/Fe-dep_dioxygenase_dom"/>
</dbReference>
<dbReference type="Gene3D" id="2.60.120.620">
    <property type="entry name" value="q2cbj1_9rhob like domain"/>
    <property type="match status" value="1"/>
</dbReference>
<dbReference type="AlphaFoldDB" id="A0A8J5X6K6"/>
<evidence type="ECO:0000256" key="4">
    <source>
        <dbReference type="ARBA" id="ARBA00022803"/>
    </source>
</evidence>
<dbReference type="GO" id="GO:0005506">
    <property type="term" value="F:iron ion binding"/>
    <property type="evidence" value="ECO:0007669"/>
    <property type="project" value="InterPro"/>
</dbReference>
<dbReference type="PROSITE" id="PS51471">
    <property type="entry name" value="FE2OG_OXY"/>
    <property type="match status" value="1"/>
</dbReference>
<comment type="caution">
    <text evidence="13">The sequence shown here is derived from an EMBL/GenBank/DDBJ whole genome shotgun (WGS) entry which is preliminary data.</text>
</comment>
<dbReference type="InterPro" id="IPR019734">
    <property type="entry name" value="TPR_rpt"/>
</dbReference>
<dbReference type="Gene3D" id="1.25.40.10">
    <property type="entry name" value="Tetratricopeptide repeat domain"/>
    <property type="match status" value="2"/>
</dbReference>
<keyword evidence="11" id="KW-0732">Signal</keyword>
<evidence type="ECO:0000256" key="10">
    <source>
        <dbReference type="PROSITE-ProRule" id="PRU00339"/>
    </source>
</evidence>
<reference evidence="13" key="1">
    <citation type="submission" date="2021-05" db="EMBL/GenBank/DDBJ databases">
        <title>The genome of the haptophyte Pavlova lutheri (Diacronema luteri, Pavlovales) - a model for lipid biosynthesis in eukaryotic algae.</title>
        <authorList>
            <person name="Hulatt C.J."/>
            <person name="Posewitz M.C."/>
        </authorList>
    </citation>
    <scope>NUCLEOTIDE SEQUENCE</scope>
    <source>
        <strain evidence="13">NIVA-4/92</strain>
    </source>
</reference>
<dbReference type="PANTHER" id="PTHR45586:SF14">
    <property type="entry name" value="TETRATRICOPEPTIDE TPR_2 REPEAT PROTEIN"/>
    <property type="match status" value="1"/>
</dbReference>
<evidence type="ECO:0000256" key="1">
    <source>
        <dbReference type="ARBA" id="ARBA00001961"/>
    </source>
</evidence>
<keyword evidence="5" id="KW-0256">Endoplasmic reticulum</keyword>
<dbReference type="PANTHER" id="PTHR45586">
    <property type="entry name" value="TPR REPEAT-CONTAINING PROTEIN PA4667"/>
    <property type="match status" value="1"/>
</dbReference>
<dbReference type="InterPro" id="IPR006620">
    <property type="entry name" value="Pro_4_hyd_alph"/>
</dbReference>
<evidence type="ECO:0000256" key="6">
    <source>
        <dbReference type="ARBA" id="ARBA00022964"/>
    </source>
</evidence>
<dbReference type="Pfam" id="PF13432">
    <property type="entry name" value="TPR_16"/>
    <property type="match status" value="2"/>
</dbReference>
<dbReference type="GO" id="GO:0051213">
    <property type="term" value="F:dioxygenase activity"/>
    <property type="evidence" value="ECO:0007669"/>
    <property type="project" value="UniProtKB-KW"/>
</dbReference>
<dbReference type="GO" id="GO:0016705">
    <property type="term" value="F:oxidoreductase activity, acting on paired donors, with incorporation or reduction of molecular oxygen"/>
    <property type="evidence" value="ECO:0007669"/>
    <property type="project" value="InterPro"/>
</dbReference>
<keyword evidence="3" id="KW-0677">Repeat</keyword>
<evidence type="ECO:0000256" key="3">
    <source>
        <dbReference type="ARBA" id="ARBA00022737"/>
    </source>
</evidence>
<dbReference type="InterPro" id="IPR011990">
    <property type="entry name" value="TPR-like_helical_dom_sf"/>
</dbReference>
<accession>A0A8J5X6K6</accession>
<gene>
    <name evidence="13" type="ORF">KFE25_004402</name>
</gene>
<dbReference type="SUPFAM" id="SSF48452">
    <property type="entry name" value="TPR-like"/>
    <property type="match status" value="1"/>
</dbReference>
<keyword evidence="7" id="KW-0560">Oxidoreductase</keyword>
<evidence type="ECO:0000256" key="7">
    <source>
        <dbReference type="ARBA" id="ARBA00023002"/>
    </source>
</evidence>
<evidence type="ECO:0000256" key="9">
    <source>
        <dbReference type="ARBA" id="ARBA00023180"/>
    </source>
</evidence>
<dbReference type="Proteomes" id="UP000751190">
    <property type="component" value="Unassembled WGS sequence"/>
</dbReference>
<protein>
    <recommendedName>
        <fullName evidence="12">Fe2OG dioxygenase domain-containing protein</fullName>
    </recommendedName>
</protein>
<dbReference type="EMBL" id="JAGTXO010000079">
    <property type="protein sequence ID" value="KAG8457185.1"/>
    <property type="molecule type" value="Genomic_DNA"/>
</dbReference>
<dbReference type="GO" id="GO:0031418">
    <property type="term" value="F:L-ascorbic acid binding"/>
    <property type="evidence" value="ECO:0007669"/>
    <property type="project" value="InterPro"/>
</dbReference>
<feature type="chain" id="PRO_5035299254" description="Fe2OG dioxygenase domain-containing protein" evidence="11">
    <location>
        <begin position="21"/>
        <end position="499"/>
    </location>
</feature>
<comment type="cofactor">
    <cofactor evidence="1">
        <name>L-ascorbate</name>
        <dbReference type="ChEBI" id="CHEBI:38290"/>
    </cofactor>
</comment>
<dbReference type="SMART" id="SM00702">
    <property type="entry name" value="P4Hc"/>
    <property type="match status" value="1"/>
</dbReference>
<feature type="repeat" description="TPR" evidence="10">
    <location>
        <begin position="442"/>
        <end position="475"/>
    </location>
</feature>
<evidence type="ECO:0000256" key="2">
    <source>
        <dbReference type="ARBA" id="ARBA00022723"/>
    </source>
</evidence>
<evidence type="ECO:0000313" key="14">
    <source>
        <dbReference type="Proteomes" id="UP000751190"/>
    </source>
</evidence>
<dbReference type="InterPro" id="IPR051012">
    <property type="entry name" value="CellSynth/LPSAsmb/PSIAsmb"/>
</dbReference>
<dbReference type="PROSITE" id="PS50005">
    <property type="entry name" value="TPR"/>
    <property type="match status" value="1"/>
</dbReference>
<feature type="signal peptide" evidence="11">
    <location>
        <begin position="1"/>
        <end position="20"/>
    </location>
</feature>
<keyword evidence="4 10" id="KW-0802">TPR repeat</keyword>
<sequence length="499" mass="51417">MPPPLSALGLAFALAVGARGATTPPSLGARRAAHVQAHAKQCQDALALYPPTESARALGTTRVTTRAIATGGGGGDRGVPVGVLSTNEPVFSRDACEAVIAEAEAEAAAGGGWSTTRHSRHPAADVSLERLPRTRAWLSTELHGCLAPLLSTWFPALLPEPSALRVLDGFVVRYLWEAGQIELPTHRDGSLLTINIALNGDGAFDGGGTLVEHAAERAVAQTGGVIAHASAARHAGAPIRRGVRYILVAFCISAANVEHGRRFLEEGVALAAAGRLGEAEATLRAAIGDDPSLQAAHFNLGHVLRAKGQPSRARASYEAALSLDGGLGASRYQEAIIGLASVLPRAAAALAVAQRAVAADGASAEARIALAVHLSAAQRERVGAAAGAEVLAAFDAADELARTDEQRADSRHQRARALFADNLVAESLSQFELSLSADASVAQVHAGRAVCLFELGRTDESLAAFAKALGLAPADGEIRAQGEAVAAYAGKPAFFRSRQ</sequence>
<keyword evidence="9" id="KW-0325">Glycoprotein</keyword>
<dbReference type="OMA" id="FELGRTD"/>
<keyword evidence="2" id="KW-0479">Metal-binding</keyword>
<evidence type="ECO:0000256" key="8">
    <source>
        <dbReference type="ARBA" id="ARBA00023004"/>
    </source>
</evidence>
<feature type="domain" description="Fe2OG dioxygenase" evidence="12">
    <location>
        <begin position="162"/>
        <end position="253"/>
    </location>
</feature>
<keyword evidence="8" id="KW-0408">Iron</keyword>
<dbReference type="OrthoDB" id="69177at2759"/>
<evidence type="ECO:0000259" key="12">
    <source>
        <dbReference type="PROSITE" id="PS51471"/>
    </source>
</evidence>